<accession>A0AAP6EH26</accession>
<evidence type="ECO:0000313" key="10">
    <source>
        <dbReference type="EMBL" id="MDX3021795.1"/>
    </source>
</evidence>
<dbReference type="CDD" id="cd23415">
    <property type="entry name" value="beta-trefoil_Ricin_AH"/>
    <property type="match status" value="1"/>
</dbReference>
<protein>
    <submittedName>
        <fullName evidence="9">RICIN domain-containing protein</fullName>
    </submittedName>
</protein>
<dbReference type="AlphaFoldDB" id="A0AAP6EH26"/>
<dbReference type="Pfam" id="PF03498">
    <property type="entry name" value="CDtoxinA"/>
    <property type="match status" value="1"/>
</dbReference>
<dbReference type="GO" id="GO:0090729">
    <property type="term" value="F:toxin activity"/>
    <property type="evidence" value="ECO:0007669"/>
    <property type="project" value="UniProtKB-KW"/>
</dbReference>
<dbReference type="InterPro" id="IPR003558">
    <property type="entry name" value="CDtoxinA/C"/>
</dbReference>
<evidence type="ECO:0000313" key="9">
    <source>
        <dbReference type="EMBL" id="MDX2961911.1"/>
    </source>
</evidence>
<keyword evidence="6" id="KW-0564">Palmitate</keyword>
<keyword evidence="7" id="KW-0998">Cell outer membrane</keyword>
<evidence type="ECO:0000256" key="3">
    <source>
        <dbReference type="ARBA" id="ARBA00022729"/>
    </source>
</evidence>
<keyword evidence="3" id="KW-0732">Signal</keyword>
<evidence type="ECO:0000313" key="11">
    <source>
        <dbReference type="Proteomes" id="UP001272987"/>
    </source>
</evidence>
<evidence type="ECO:0000256" key="5">
    <source>
        <dbReference type="ARBA" id="ARBA00023136"/>
    </source>
</evidence>
<evidence type="ECO:0000256" key="7">
    <source>
        <dbReference type="ARBA" id="ARBA00023237"/>
    </source>
</evidence>
<dbReference type="GO" id="GO:0009279">
    <property type="term" value="C:cell outer membrane"/>
    <property type="evidence" value="ECO:0007669"/>
    <property type="project" value="UniProtKB-SubCell"/>
</dbReference>
<name>A0AAP6EH26_9ACTN</name>
<keyword evidence="2" id="KW-0800">Toxin</keyword>
<comment type="caution">
    <text evidence="9">The sequence shown here is derived from an EMBL/GenBank/DDBJ whole genome shotgun (WGS) entry which is preliminary data.</text>
</comment>
<evidence type="ECO:0000313" key="12">
    <source>
        <dbReference type="Proteomes" id="UP001282288"/>
    </source>
</evidence>
<evidence type="ECO:0000256" key="2">
    <source>
        <dbReference type="ARBA" id="ARBA00022656"/>
    </source>
</evidence>
<gene>
    <name evidence="9" type="ORF">PV399_19665</name>
    <name evidence="10" type="ORF">PV666_28465</name>
</gene>
<dbReference type="GeneID" id="69813715"/>
<organism evidence="9 12">
    <name type="scientific">Streptomyces acidiscabies</name>
    <dbReference type="NCBI Taxonomy" id="42234"/>
    <lineage>
        <taxon>Bacteria</taxon>
        <taxon>Bacillati</taxon>
        <taxon>Actinomycetota</taxon>
        <taxon>Actinomycetes</taxon>
        <taxon>Kitasatosporales</taxon>
        <taxon>Streptomycetaceae</taxon>
        <taxon>Streptomyces</taxon>
    </lineage>
</organism>
<evidence type="ECO:0000256" key="6">
    <source>
        <dbReference type="ARBA" id="ARBA00023139"/>
    </source>
</evidence>
<keyword evidence="11" id="KW-1185">Reference proteome</keyword>
<dbReference type="EMBL" id="JARAWP010000018">
    <property type="protein sequence ID" value="MDX3021795.1"/>
    <property type="molecule type" value="Genomic_DNA"/>
</dbReference>
<proteinExistence type="predicted"/>
<sequence>MVHTEELKTDAQSAVRTALGRFARRGSAAALAVGMSLGALFMSTTPASAYVGENFLRNWETGRCLDADNTGSIYTLPCQQGNAYQTWEPIYIRHSTSDMVQVKNKATGRCLHVNGNGALTTYWCDLSGNPSANQSFLAVGSSWDQVELSNVLFRTCVDSNYAGAAYVTGCNGGGYQKWKLGF</sequence>
<dbReference type="Proteomes" id="UP001282288">
    <property type="component" value="Unassembled WGS sequence"/>
</dbReference>
<reference evidence="9 11" key="1">
    <citation type="journal article" date="2023" name="Microb. Genom.">
        <title>Mesoterricola silvestris gen. nov., sp. nov., Mesoterricola sediminis sp. nov., Geothrix oryzae sp. nov., Geothrix edaphica sp. nov., Geothrix rubra sp. nov., and Geothrix limicola sp. nov., six novel members of Acidobacteriota isolated from soils.</title>
        <authorList>
            <person name="Weisberg A.J."/>
            <person name="Pearce E."/>
            <person name="Kramer C.G."/>
            <person name="Chang J.H."/>
            <person name="Clarke C.R."/>
        </authorList>
    </citation>
    <scope>NUCLEOTIDE SEQUENCE</scope>
    <source>
        <strain evidence="10 11">NB05-1H</strain>
        <strain evidence="9">NRRL_B-16521</strain>
    </source>
</reference>
<dbReference type="RefSeq" id="WP_010359532.1">
    <property type="nucleotide sequence ID" value="NZ_BCMK01000001.1"/>
</dbReference>
<comment type="subcellular location">
    <subcellularLocation>
        <location evidence="1">Cell outer membrane</location>
        <topology evidence="1">Lipid-anchor</topology>
    </subcellularLocation>
</comment>
<evidence type="ECO:0000256" key="1">
    <source>
        <dbReference type="ARBA" id="ARBA00004459"/>
    </source>
</evidence>
<dbReference type="SUPFAM" id="SSF50370">
    <property type="entry name" value="Ricin B-like lectins"/>
    <property type="match status" value="1"/>
</dbReference>
<dbReference type="PROSITE" id="PS50231">
    <property type="entry name" value="RICIN_B_LECTIN"/>
    <property type="match status" value="1"/>
</dbReference>
<dbReference type="Gene3D" id="2.80.10.50">
    <property type="match status" value="2"/>
</dbReference>
<evidence type="ECO:0000256" key="8">
    <source>
        <dbReference type="ARBA" id="ARBA00023288"/>
    </source>
</evidence>
<keyword evidence="8" id="KW-0449">Lipoprotein</keyword>
<keyword evidence="5" id="KW-0472">Membrane</keyword>
<dbReference type="EMBL" id="JARAWC010000013">
    <property type="protein sequence ID" value="MDX2961911.1"/>
    <property type="molecule type" value="Genomic_DNA"/>
</dbReference>
<keyword evidence="4" id="KW-0843">Virulence</keyword>
<dbReference type="InterPro" id="IPR035992">
    <property type="entry name" value="Ricin_B-like_lectins"/>
</dbReference>
<dbReference type="Proteomes" id="UP001272987">
    <property type="component" value="Unassembled WGS sequence"/>
</dbReference>
<evidence type="ECO:0000256" key="4">
    <source>
        <dbReference type="ARBA" id="ARBA00023026"/>
    </source>
</evidence>